<name>A0ABD2XKZ1_9HYME</name>
<dbReference type="Proteomes" id="UP001627154">
    <property type="component" value="Unassembled WGS sequence"/>
</dbReference>
<organism evidence="2 3">
    <name type="scientific">Trichogramma kaykai</name>
    <dbReference type="NCBI Taxonomy" id="54128"/>
    <lineage>
        <taxon>Eukaryota</taxon>
        <taxon>Metazoa</taxon>
        <taxon>Ecdysozoa</taxon>
        <taxon>Arthropoda</taxon>
        <taxon>Hexapoda</taxon>
        <taxon>Insecta</taxon>
        <taxon>Pterygota</taxon>
        <taxon>Neoptera</taxon>
        <taxon>Endopterygota</taxon>
        <taxon>Hymenoptera</taxon>
        <taxon>Apocrita</taxon>
        <taxon>Proctotrupomorpha</taxon>
        <taxon>Chalcidoidea</taxon>
        <taxon>Trichogrammatidae</taxon>
        <taxon>Trichogramma</taxon>
    </lineage>
</organism>
<feature type="domain" description="C-type lectin" evidence="1">
    <location>
        <begin position="84"/>
        <end position="209"/>
    </location>
</feature>
<accession>A0ABD2XKZ1</accession>
<dbReference type="InterPro" id="IPR016187">
    <property type="entry name" value="CTDL_fold"/>
</dbReference>
<dbReference type="InterPro" id="IPR001304">
    <property type="entry name" value="C-type_lectin-like"/>
</dbReference>
<sequence>MLIIIASPGARSTFTDTAIDRVTVCSGNNRTLVVDLNTTRLTDQENAIDTTDCQCVCKSVDQKNNGSGTAIREDYVHTPGIGTYKLHTNGKQWNDARKICTLEGAHLAIINSQAEESLLMEMLWNTASTIKNVVNVEEAFIGIHDLFQQGEWVTVFGESLYATGYSAWSATYWNGQPDNFGGSQHCGAVLRQGGMDDVHCLHKFAFFCELPPKPSRVC</sequence>
<dbReference type="AlphaFoldDB" id="A0ABD2XKZ1"/>
<dbReference type="InterPro" id="IPR016186">
    <property type="entry name" value="C-type_lectin-like/link_sf"/>
</dbReference>
<evidence type="ECO:0000259" key="1">
    <source>
        <dbReference type="PROSITE" id="PS50041"/>
    </source>
</evidence>
<gene>
    <name evidence="2" type="ORF">TKK_001231</name>
</gene>
<dbReference type="SUPFAM" id="SSF56436">
    <property type="entry name" value="C-type lectin-like"/>
    <property type="match status" value="1"/>
</dbReference>
<keyword evidence="3" id="KW-1185">Reference proteome</keyword>
<protein>
    <recommendedName>
        <fullName evidence="1">C-type lectin domain-containing protein</fullName>
    </recommendedName>
</protein>
<dbReference type="InterPro" id="IPR050111">
    <property type="entry name" value="C-type_lectin/snaclec_domain"/>
</dbReference>
<dbReference type="CDD" id="cd00037">
    <property type="entry name" value="CLECT"/>
    <property type="match status" value="1"/>
</dbReference>
<evidence type="ECO:0000313" key="3">
    <source>
        <dbReference type="Proteomes" id="UP001627154"/>
    </source>
</evidence>
<dbReference type="PROSITE" id="PS50041">
    <property type="entry name" value="C_TYPE_LECTIN_2"/>
    <property type="match status" value="1"/>
</dbReference>
<dbReference type="EMBL" id="JBJJXI010000019">
    <property type="protein sequence ID" value="KAL3405785.1"/>
    <property type="molecule type" value="Genomic_DNA"/>
</dbReference>
<dbReference type="Gene3D" id="3.10.100.10">
    <property type="entry name" value="Mannose-Binding Protein A, subunit A"/>
    <property type="match status" value="1"/>
</dbReference>
<comment type="caution">
    <text evidence="2">The sequence shown here is derived from an EMBL/GenBank/DDBJ whole genome shotgun (WGS) entry which is preliminary data.</text>
</comment>
<dbReference type="SMART" id="SM00034">
    <property type="entry name" value="CLECT"/>
    <property type="match status" value="1"/>
</dbReference>
<dbReference type="Pfam" id="PF00059">
    <property type="entry name" value="Lectin_C"/>
    <property type="match status" value="1"/>
</dbReference>
<proteinExistence type="predicted"/>
<reference evidence="2 3" key="1">
    <citation type="journal article" date="2024" name="bioRxiv">
        <title>A reference genome for Trichogramma kaykai: A tiny desert-dwelling parasitoid wasp with competing sex-ratio distorters.</title>
        <authorList>
            <person name="Culotta J."/>
            <person name="Lindsey A.R."/>
        </authorList>
    </citation>
    <scope>NUCLEOTIDE SEQUENCE [LARGE SCALE GENOMIC DNA]</scope>
    <source>
        <strain evidence="2 3">KSX58</strain>
    </source>
</reference>
<dbReference type="PANTHER" id="PTHR22803">
    <property type="entry name" value="MANNOSE, PHOSPHOLIPASE, LECTIN RECEPTOR RELATED"/>
    <property type="match status" value="1"/>
</dbReference>
<evidence type="ECO:0000313" key="2">
    <source>
        <dbReference type="EMBL" id="KAL3405785.1"/>
    </source>
</evidence>